<proteinExistence type="predicted"/>
<dbReference type="RefSeq" id="WP_151566247.1">
    <property type="nucleotide sequence ID" value="NZ_WBMT01000019.1"/>
</dbReference>
<accession>A0A6H9YUK2</accession>
<dbReference type="InterPro" id="IPR036890">
    <property type="entry name" value="HATPase_C_sf"/>
</dbReference>
<dbReference type="GO" id="GO:0005524">
    <property type="term" value="F:ATP binding"/>
    <property type="evidence" value="ECO:0007669"/>
    <property type="project" value="UniProtKB-KW"/>
</dbReference>
<evidence type="ECO:0000313" key="2">
    <source>
        <dbReference type="Proteomes" id="UP000468735"/>
    </source>
</evidence>
<comment type="caution">
    <text evidence="1">The sequence shown here is derived from an EMBL/GenBank/DDBJ whole genome shotgun (WGS) entry which is preliminary data.</text>
</comment>
<keyword evidence="2" id="KW-1185">Reference proteome</keyword>
<dbReference type="OrthoDB" id="3529510at2"/>
<dbReference type="InterPro" id="IPR050267">
    <property type="entry name" value="Anti-sigma-factor_SerPK"/>
</dbReference>
<dbReference type="EMBL" id="WBMT01000019">
    <property type="protein sequence ID" value="KAB2343444.1"/>
    <property type="molecule type" value="Genomic_DNA"/>
</dbReference>
<keyword evidence="1" id="KW-0547">Nucleotide-binding</keyword>
<dbReference type="PANTHER" id="PTHR35526:SF3">
    <property type="entry name" value="ANTI-SIGMA-F FACTOR RSBW"/>
    <property type="match status" value="1"/>
</dbReference>
<dbReference type="CDD" id="cd16936">
    <property type="entry name" value="HATPase_RsbW-like"/>
    <property type="match status" value="1"/>
</dbReference>
<dbReference type="Gene3D" id="3.30.565.10">
    <property type="entry name" value="Histidine kinase-like ATPase, C-terminal domain"/>
    <property type="match status" value="1"/>
</dbReference>
<organism evidence="1 2">
    <name type="scientific">Actinomadura rudentiformis</name>
    <dbReference type="NCBI Taxonomy" id="359158"/>
    <lineage>
        <taxon>Bacteria</taxon>
        <taxon>Bacillati</taxon>
        <taxon>Actinomycetota</taxon>
        <taxon>Actinomycetes</taxon>
        <taxon>Streptosporangiales</taxon>
        <taxon>Thermomonosporaceae</taxon>
        <taxon>Actinomadura</taxon>
    </lineage>
</organism>
<sequence length="207" mass="22253">MSESPVSLEDLTGRFPRWLIWHGRSTGLWSALPPRELPKPRLLQSASLDGLAALISHALGRPLPATPTPSASWCLEEESWPVRAARRAVADALDAWHLERWRDDALTVTSELVTNAVSHSRPPIALTLAVMPGPQPRLLIEVTDGSPDLPVPRSPGDHGGFGLTIANSYAEVTVVPHGHGKAVRAVLDWPDQRLPPAPGSGDANADQ</sequence>
<dbReference type="SUPFAM" id="SSF55874">
    <property type="entry name" value="ATPase domain of HSP90 chaperone/DNA topoisomerase II/histidine kinase"/>
    <property type="match status" value="1"/>
</dbReference>
<reference evidence="1 2" key="1">
    <citation type="submission" date="2019-09" db="EMBL/GenBank/DDBJ databases">
        <title>Actinomadura physcomitrii sp. nov., a novel actinomycete isolated from moss [Physcomitrium sphaericum (Ludw) Fuernr].</title>
        <authorList>
            <person name="Zhuang X."/>
            <person name="Liu C."/>
        </authorList>
    </citation>
    <scope>NUCLEOTIDE SEQUENCE [LARGE SCALE GENOMIC DNA]</scope>
    <source>
        <strain evidence="1 2">HMC1</strain>
    </source>
</reference>
<evidence type="ECO:0000313" key="1">
    <source>
        <dbReference type="EMBL" id="KAB2343444.1"/>
    </source>
</evidence>
<gene>
    <name evidence="1" type="ORF">F8566_35560</name>
</gene>
<dbReference type="PANTHER" id="PTHR35526">
    <property type="entry name" value="ANTI-SIGMA-F FACTOR RSBW-RELATED"/>
    <property type="match status" value="1"/>
</dbReference>
<keyword evidence="1" id="KW-0067">ATP-binding</keyword>
<dbReference type="Proteomes" id="UP000468735">
    <property type="component" value="Unassembled WGS sequence"/>
</dbReference>
<protein>
    <submittedName>
        <fullName evidence="1">ATP-binding protein</fullName>
    </submittedName>
</protein>
<dbReference type="AlphaFoldDB" id="A0A6H9YUK2"/>
<name>A0A6H9YUK2_9ACTN</name>